<dbReference type="OrthoDB" id="6431331at2759"/>
<proteinExistence type="predicted"/>
<protein>
    <submittedName>
        <fullName evidence="2">Alpha/beta hydrolase fold-1</fullName>
    </submittedName>
</protein>
<dbReference type="Proteomes" id="UP000283530">
    <property type="component" value="Unassembled WGS sequence"/>
</dbReference>
<keyword evidence="2" id="KW-0378">Hydrolase</keyword>
<evidence type="ECO:0000313" key="3">
    <source>
        <dbReference type="Proteomes" id="UP000283530"/>
    </source>
</evidence>
<comment type="caution">
    <text evidence="2">The sequence shown here is derived from an EMBL/GenBank/DDBJ whole genome shotgun (WGS) entry which is preliminary data.</text>
</comment>
<evidence type="ECO:0000313" key="2">
    <source>
        <dbReference type="EMBL" id="RWR75191.1"/>
    </source>
</evidence>
<dbReference type="Gene3D" id="3.40.50.1820">
    <property type="entry name" value="alpha/beta hydrolase"/>
    <property type="match status" value="1"/>
</dbReference>
<dbReference type="STRING" id="337451.A0A3S3MF02"/>
<sequence length="312" mass="35613">MVASCFSLVSLYRSYLRHQYYSAGLHPKTIQIDDQTTIHCWVPQTSISTYSHHPPPKPPLVLIHGFGPSAIWQWRYQIRSLSPYFEIYVPDLVFFGSSTTTSVERSELFQAASLARMLEKLGLERFSVLGTSYGGFVAYNLARMCGERVEKVMIASSAVWRSKRDNVELMEKAGVETIADLMLPKTAKHLRTLIGLSVYRPPSVMPDCLLNDAINALYMENREEKMQLLMGLTIGKYDEAQILSLQQEVLIIWGEYDQIFPLEKAFELKKYLGDKVRMEVIRKTSHVPQIENPKRFNNIVKNFLLGVGNSPL</sequence>
<evidence type="ECO:0000259" key="1">
    <source>
        <dbReference type="Pfam" id="PF12697"/>
    </source>
</evidence>
<gene>
    <name evidence="2" type="ORF">CKAN_00356300</name>
</gene>
<name>A0A3S3MF02_9MAGN</name>
<organism evidence="2 3">
    <name type="scientific">Cinnamomum micranthum f. kanehirae</name>
    <dbReference type="NCBI Taxonomy" id="337451"/>
    <lineage>
        <taxon>Eukaryota</taxon>
        <taxon>Viridiplantae</taxon>
        <taxon>Streptophyta</taxon>
        <taxon>Embryophyta</taxon>
        <taxon>Tracheophyta</taxon>
        <taxon>Spermatophyta</taxon>
        <taxon>Magnoliopsida</taxon>
        <taxon>Magnoliidae</taxon>
        <taxon>Laurales</taxon>
        <taxon>Lauraceae</taxon>
        <taxon>Cinnamomum</taxon>
    </lineage>
</organism>
<dbReference type="EMBL" id="QPKB01000001">
    <property type="protein sequence ID" value="RWR75191.1"/>
    <property type="molecule type" value="Genomic_DNA"/>
</dbReference>
<dbReference type="SUPFAM" id="SSF53474">
    <property type="entry name" value="alpha/beta-Hydrolases"/>
    <property type="match status" value="1"/>
</dbReference>
<accession>A0A3S3MF02</accession>
<dbReference type="Pfam" id="PF12697">
    <property type="entry name" value="Abhydrolase_6"/>
    <property type="match status" value="1"/>
</dbReference>
<reference evidence="2 3" key="1">
    <citation type="journal article" date="2019" name="Nat. Plants">
        <title>Stout camphor tree genome fills gaps in understanding of flowering plant genome evolution.</title>
        <authorList>
            <person name="Chaw S.M."/>
            <person name="Liu Y.C."/>
            <person name="Wu Y.W."/>
            <person name="Wang H.Y."/>
            <person name="Lin C.I."/>
            <person name="Wu C.S."/>
            <person name="Ke H.M."/>
            <person name="Chang L.Y."/>
            <person name="Hsu C.Y."/>
            <person name="Yang H.T."/>
            <person name="Sudianto E."/>
            <person name="Hsu M.H."/>
            <person name="Wu K.P."/>
            <person name="Wang L.N."/>
            <person name="Leebens-Mack J.H."/>
            <person name="Tsai I.J."/>
        </authorList>
    </citation>
    <scope>NUCLEOTIDE SEQUENCE [LARGE SCALE GENOMIC DNA]</scope>
    <source>
        <strain evidence="3">cv. Chaw 1501</strain>
        <tissue evidence="2">Young leaves</tissue>
    </source>
</reference>
<dbReference type="GO" id="GO:0016787">
    <property type="term" value="F:hydrolase activity"/>
    <property type="evidence" value="ECO:0007669"/>
    <property type="project" value="UniProtKB-KW"/>
</dbReference>
<feature type="domain" description="AB hydrolase-1" evidence="1">
    <location>
        <begin position="60"/>
        <end position="297"/>
    </location>
</feature>
<keyword evidence="3" id="KW-1185">Reference proteome</keyword>
<dbReference type="AlphaFoldDB" id="A0A3S3MF02"/>
<dbReference type="PANTHER" id="PTHR43139">
    <property type="entry name" value="SI:DKEY-122A22.2"/>
    <property type="match status" value="1"/>
</dbReference>
<dbReference type="InterPro" id="IPR000073">
    <property type="entry name" value="AB_hydrolase_1"/>
</dbReference>
<dbReference type="PRINTS" id="PR00111">
    <property type="entry name" value="ABHYDROLASE"/>
</dbReference>
<dbReference type="InterPro" id="IPR029058">
    <property type="entry name" value="AB_hydrolase_fold"/>
</dbReference>
<dbReference type="InterPro" id="IPR052370">
    <property type="entry name" value="Meta-cleavage_hydrolase"/>
</dbReference>
<dbReference type="PANTHER" id="PTHR43139:SF52">
    <property type="entry name" value="SI:DKEY-122A22.2"/>
    <property type="match status" value="1"/>
</dbReference>